<dbReference type="EMBL" id="JAYGGQ010000023">
    <property type="protein sequence ID" value="MEA5457173.1"/>
    <property type="molecule type" value="Genomic_DNA"/>
</dbReference>
<reference evidence="3 4" key="1">
    <citation type="submission" date="2023-12" db="EMBL/GenBank/DDBJ databases">
        <title>Sinomonas terricola sp. nov, isolated from litchi orchard soil in Guangdong, PR China.</title>
        <authorList>
            <person name="Jiaxin W."/>
            <person name="Yang Z."/>
            <person name="Honghui Z."/>
        </authorList>
    </citation>
    <scope>NUCLEOTIDE SEQUENCE [LARGE SCALE GENOMIC DNA]</scope>
    <source>
        <strain evidence="3 4">JGH33</strain>
    </source>
</reference>
<accession>A0ABU5TBV1</accession>
<evidence type="ECO:0000259" key="2">
    <source>
        <dbReference type="Pfam" id="PF08338"/>
    </source>
</evidence>
<comment type="caution">
    <text evidence="3">The sequence shown here is derived from an EMBL/GenBank/DDBJ whole genome shotgun (WGS) entry which is preliminary data.</text>
</comment>
<gene>
    <name evidence="3" type="ORF">SPF06_20830</name>
</gene>
<dbReference type="InterPro" id="IPR019587">
    <property type="entry name" value="Polyketide_cyclase/dehydratase"/>
</dbReference>
<dbReference type="Gene3D" id="3.40.50.720">
    <property type="entry name" value="NAD(P)-binding Rossmann-like Domain"/>
    <property type="match status" value="1"/>
</dbReference>
<protein>
    <submittedName>
        <fullName evidence="3">DUF1731 domain-containing protein</fullName>
    </submittedName>
</protein>
<evidence type="ECO:0000259" key="1">
    <source>
        <dbReference type="Pfam" id="PF01370"/>
    </source>
</evidence>
<evidence type="ECO:0000313" key="4">
    <source>
        <dbReference type="Proteomes" id="UP001304769"/>
    </source>
</evidence>
<dbReference type="PANTHER" id="PTHR11092:SF0">
    <property type="entry name" value="EPIMERASE FAMILY PROTEIN SDR39U1"/>
    <property type="match status" value="1"/>
</dbReference>
<sequence>MTWQRTSTQWFRLPAERLWTVLERLDRWPEWNTAVGSAAVVGSLREGATGHYSPAHPLMGPLHRRTAPAFRVTAVDPGRRLAFRQPQPGGGQDVEWTLEERAGGTDFTQKVTLDGPLAQQFGLTAGEPLVRGFAAQCARLYRLAAPAAGAPGAASDDGGEHAPLTAIAGGTGFLGTSLGSELVCDGQRVVLLTRARRPSPFEQLAWDGRTPGAWSERLGAEPRLRIVNLAGVSLDMPGTPENLAKLEASRVEPTRTLVEASRTWERPVERWLQQSAVGIYGDSYSEADESTPVPPVPGLAAVVRAWEAAFDGASAERSVVLRTSVVLAREAAILERLATVARLGGGGPLGTGMQWFSWIHEADWNRAARAALGLPTAPGEGTLDLPDGVVNATSPYPVQNRELMAHLREFVGVPLGIPAPAPLLRVAAGVLRTNPRLALDSVRAVPGVLRAARFDFRYPQLSGAFREIAA</sequence>
<dbReference type="Proteomes" id="UP001304769">
    <property type="component" value="Unassembled WGS sequence"/>
</dbReference>
<dbReference type="Pfam" id="PF10604">
    <property type="entry name" value="Polyketide_cyc2"/>
    <property type="match status" value="1"/>
</dbReference>
<dbReference type="SUPFAM" id="SSF51735">
    <property type="entry name" value="NAD(P)-binding Rossmann-fold domains"/>
    <property type="match status" value="1"/>
</dbReference>
<keyword evidence="4" id="KW-1185">Reference proteome</keyword>
<dbReference type="SUPFAM" id="SSF55961">
    <property type="entry name" value="Bet v1-like"/>
    <property type="match status" value="1"/>
</dbReference>
<feature type="domain" description="NAD-dependent epimerase/dehydratase" evidence="1">
    <location>
        <begin position="167"/>
        <end position="374"/>
    </location>
</feature>
<dbReference type="InterPro" id="IPR013549">
    <property type="entry name" value="DUF1731"/>
</dbReference>
<dbReference type="Pfam" id="PF01370">
    <property type="entry name" value="Epimerase"/>
    <property type="match status" value="1"/>
</dbReference>
<evidence type="ECO:0000313" key="3">
    <source>
        <dbReference type="EMBL" id="MEA5457173.1"/>
    </source>
</evidence>
<dbReference type="InterPro" id="IPR036291">
    <property type="entry name" value="NAD(P)-bd_dom_sf"/>
</dbReference>
<name>A0ABU5TBV1_9MICC</name>
<dbReference type="PANTHER" id="PTHR11092">
    <property type="entry name" value="SUGAR NUCLEOTIDE EPIMERASE RELATED"/>
    <property type="match status" value="1"/>
</dbReference>
<organism evidence="3 4">
    <name type="scientific">Sinomonas terricola</name>
    <dbReference type="NCBI Taxonomy" id="3110330"/>
    <lineage>
        <taxon>Bacteria</taxon>
        <taxon>Bacillati</taxon>
        <taxon>Actinomycetota</taxon>
        <taxon>Actinomycetes</taxon>
        <taxon>Micrococcales</taxon>
        <taxon>Micrococcaceae</taxon>
        <taxon>Sinomonas</taxon>
    </lineage>
</organism>
<dbReference type="Gene3D" id="3.30.530.20">
    <property type="match status" value="1"/>
</dbReference>
<proteinExistence type="predicted"/>
<dbReference type="Pfam" id="PF08338">
    <property type="entry name" value="DUF1731"/>
    <property type="match status" value="1"/>
</dbReference>
<feature type="domain" description="DUF1731" evidence="2">
    <location>
        <begin position="419"/>
        <end position="468"/>
    </location>
</feature>
<dbReference type="RefSeq" id="WP_323281086.1">
    <property type="nucleotide sequence ID" value="NZ_JAYGGQ010000023.1"/>
</dbReference>
<dbReference type="InterPro" id="IPR023393">
    <property type="entry name" value="START-like_dom_sf"/>
</dbReference>
<dbReference type="InterPro" id="IPR001509">
    <property type="entry name" value="Epimerase_deHydtase"/>
</dbReference>